<comment type="caution">
    <text evidence="1">The sequence shown here is derived from an EMBL/GenBank/DDBJ whole genome shotgun (WGS) entry which is preliminary data.</text>
</comment>
<sequence length="64" mass="7184">MHLTLPMDTVRLSQNQAASFFDLPSPVRGASQAQELGLAPVVAHRVIKNLWRQPASCQNRRAFR</sequence>
<gene>
    <name evidence="1" type="ORF">LZ24_01096</name>
</gene>
<keyword evidence="2" id="KW-1185">Reference proteome</keyword>
<reference evidence="1 2" key="1">
    <citation type="submission" date="2019-07" db="EMBL/GenBank/DDBJ databases">
        <title>Genome sequencing of 100 strains of the haloalkaliphilic chemolithoautotrophic sulfur-oxidizing bacterium Thioalkalivibrio.</title>
        <authorList>
            <person name="Muyzer G."/>
        </authorList>
    </citation>
    <scope>NUCLEOTIDE SEQUENCE [LARGE SCALE GENOMIC DNA]</scope>
    <source>
        <strain evidence="1 2">ASO4-4</strain>
    </source>
</reference>
<evidence type="ECO:0000313" key="1">
    <source>
        <dbReference type="EMBL" id="TWI74156.1"/>
    </source>
</evidence>
<evidence type="ECO:0000313" key="2">
    <source>
        <dbReference type="Proteomes" id="UP000318307"/>
    </source>
</evidence>
<protein>
    <submittedName>
        <fullName evidence="1">Uncharacterized protein</fullName>
    </submittedName>
</protein>
<accession>A0A562S0N1</accession>
<dbReference type="Proteomes" id="UP000318307">
    <property type="component" value="Unassembled WGS sequence"/>
</dbReference>
<organism evidence="1 2">
    <name type="scientific">Desulfobotulus alkaliphilus</name>
    <dbReference type="NCBI Taxonomy" id="622671"/>
    <lineage>
        <taxon>Bacteria</taxon>
        <taxon>Pseudomonadati</taxon>
        <taxon>Thermodesulfobacteriota</taxon>
        <taxon>Desulfobacteria</taxon>
        <taxon>Desulfobacterales</taxon>
        <taxon>Desulfobacteraceae</taxon>
        <taxon>Desulfobotulus</taxon>
    </lineage>
</organism>
<name>A0A562S0N1_9BACT</name>
<dbReference type="EMBL" id="VLLC01000006">
    <property type="protein sequence ID" value="TWI74156.1"/>
    <property type="molecule type" value="Genomic_DNA"/>
</dbReference>
<dbReference type="AlphaFoldDB" id="A0A562S0N1"/>
<proteinExistence type="predicted"/>